<proteinExistence type="predicted"/>
<gene>
    <name evidence="2" type="ORF">DME_LOCUS9947</name>
</gene>
<dbReference type="PANTHER" id="PTHR42908:SF3">
    <property type="entry name" value="ELONGATION FACTOR-LIKE GTPASE 1"/>
    <property type="match status" value="1"/>
</dbReference>
<dbReference type="SUPFAM" id="SSF52540">
    <property type="entry name" value="P-loop containing nucleoside triphosphate hydrolases"/>
    <property type="match status" value="1"/>
</dbReference>
<evidence type="ECO:0000313" key="4">
    <source>
        <dbReference type="Proteomes" id="UP000274756"/>
    </source>
</evidence>
<accession>A0A0N4UI90</accession>
<dbReference type="InterPro" id="IPR027417">
    <property type="entry name" value="P-loop_NTPase"/>
</dbReference>
<sequence length="899" mass="101810">MLEEDLDKLEMRFFSQVKADCIRNVSIIAHVDHGKTSLADCLISSNGLISARMAGKMRYLDNREDEQIRGITMKTSVISLLYKSIIVNLIDSPGHVDFSGEVSAALFISDVALLLIDVVEGICSQTEFLLRQSIRLNLDLILVFNKFDRLFVELKKTTAEAYSYIHRLMEQVNSCISQIISGTLVELENWKNMDETEQSHYFSFDNDNVVFASALHGYGFSLTDFATIWSPKLNIPVDELRKNLFTNCYISKGKIKPNASQNGKKNIFEQLVLQPLWEIHKCGLIDNDLDKLKMFASKMDIKLKSKRIVEAFDEFMRNWIPLSNACFHAIQQSQSPLTSFTRPNRLSSIGINTGNKLCKAISSCDENDIAVVFVAKILSHGENILAICRILSGSVKIGDNLFIIGDRRKVHSNERIDTKINGIFMLTSREKFPATQARAGIVCALEIEGQSFASVLCSEYIEESIKLPHEIDPLVRVLLHSEGTTDEWNELREKLRHLCALDSSIRVIEQKTGELALLAAGEVHLQKCLTDLFDMGQTNVKVSEPTVSFMETIIPSNSNVSLDNQIVNCNIRGDILTIALRAVPLPLEFTKLLERTTETLRDLRQGLFETKEVQLFRQKLLSEGVKWLKALRGTWWSRQSEQFLRLLVERIWAFGPPQAMCNVLFNAVTEYDRPLIWESNFIGDKSEQTYYQLFDQSIRTGFDLAVLAGPLCEEPMWGVAIVVESWTCKGYDDPGLSGSLITAMKNSCRAALNKQSLRLMSAMYKCNIQTNSNALGKVHAVLSQRQARITHEDVNQATGLFVVEAFLPIIESFSFCEQLRKKTSGLALGQLEFSHWEILPEDPFWEPTTEDEVELYGVKADSLNKVRTYVDSLRKRKGLLIDEPIVLNANKQRNLKRNR</sequence>
<dbReference type="InterPro" id="IPR009000">
    <property type="entry name" value="Transl_B-barrel_sf"/>
</dbReference>
<evidence type="ECO:0000313" key="5">
    <source>
        <dbReference type="WBParaSite" id="DME_0000731101-mRNA-1"/>
    </source>
</evidence>
<dbReference type="InterPro" id="IPR056752">
    <property type="entry name" value="EFL1"/>
</dbReference>
<dbReference type="Gene3D" id="2.40.30.10">
    <property type="entry name" value="Translation factors"/>
    <property type="match status" value="1"/>
</dbReference>
<dbReference type="Pfam" id="PF25118">
    <property type="entry name" value="EFL1"/>
    <property type="match status" value="1"/>
</dbReference>
<reference evidence="2 4" key="2">
    <citation type="submission" date="2018-11" db="EMBL/GenBank/DDBJ databases">
        <authorList>
            <consortium name="Pathogen Informatics"/>
        </authorList>
    </citation>
    <scope>NUCLEOTIDE SEQUENCE [LARGE SCALE GENOMIC DNA]</scope>
</reference>
<evidence type="ECO:0000313" key="3">
    <source>
        <dbReference type="Proteomes" id="UP000038040"/>
    </source>
</evidence>
<protein>
    <submittedName>
        <fullName evidence="5">Tr-type G domain-containing protein</fullName>
    </submittedName>
</protein>
<dbReference type="PANTHER" id="PTHR42908">
    <property type="entry name" value="TRANSLATION ELONGATION FACTOR-RELATED"/>
    <property type="match status" value="1"/>
</dbReference>
<dbReference type="SUPFAM" id="SSF54980">
    <property type="entry name" value="EF-G C-terminal domain-like"/>
    <property type="match status" value="2"/>
</dbReference>
<dbReference type="GO" id="GO:1990904">
    <property type="term" value="C:ribonucleoprotein complex"/>
    <property type="evidence" value="ECO:0007669"/>
    <property type="project" value="TreeGrafter"/>
</dbReference>
<dbReference type="InterPro" id="IPR035647">
    <property type="entry name" value="EFG_III/V"/>
</dbReference>
<dbReference type="STRING" id="318479.A0A0N4UI90"/>
<dbReference type="Pfam" id="PF00679">
    <property type="entry name" value="EFG_C"/>
    <property type="match status" value="1"/>
</dbReference>
<dbReference type="FunFam" id="3.30.70.240:FF:000006">
    <property type="entry name" value="Elongation factor like GTPase 1"/>
    <property type="match status" value="1"/>
</dbReference>
<name>A0A0N4UI90_DRAME</name>
<organism evidence="3 5">
    <name type="scientific">Dracunculus medinensis</name>
    <name type="common">Guinea worm</name>
    <dbReference type="NCBI Taxonomy" id="318479"/>
    <lineage>
        <taxon>Eukaryota</taxon>
        <taxon>Metazoa</taxon>
        <taxon>Ecdysozoa</taxon>
        <taxon>Nematoda</taxon>
        <taxon>Chromadorea</taxon>
        <taxon>Rhabditida</taxon>
        <taxon>Spirurina</taxon>
        <taxon>Dracunculoidea</taxon>
        <taxon>Dracunculidae</taxon>
        <taxon>Dracunculus</taxon>
    </lineage>
</organism>
<dbReference type="OrthoDB" id="364892at2759"/>
<dbReference type="Proteomes" id="UP000038040">
    <property type="component" value="Unplaced"/>
</dbReference>
<dbReference type="EMBL" id="UYYG01001197">
    <property type="protein sequence ID" value="VDN59974.1"/>
    <property type="molecule type" value="Genomic_DNA"/>
</dbReference>
<dbReference type="PROSITE" id="PS51722">
    <property type="entry name" value="G_TR_2"/>
    <property type="match status" value="1"/>
</dbReference>
<dbReference type="Gene3D" id="3.30.230.10">
    <property type="match status" value="1"/>
</dbReference>
<dbReference type="Gene3D" id="3.30.70.870">
    <property type="entry name" value="Elongation Factor G (Translational Gtpase), domain 3"/>
    <property type="match status" value="1"/>
</dbReference>
<dbReference type="GO" id="GO:0005829">
    <property type="term" value="C:cytosol"/>
    <property type="evidence" value="ECO:0007669"/>
    <property type="project" value="TreeGrafter"/>
</dbReference>
<dbReference type="Gene3D" id="3.30.70.240">
    <property type="match status" value="1"/>
</dbReference>
<dbReference type="CDD" id="cd01681">
    <property type="entry name" value="aeEF2_snRNP_like_IV"/>
    <property type="match status" value="1"/>
</dbReference>
<dbReference type="SUPFAM" id="SSF50447">
    <property type="entry name" value="Translation proteins"/>
    <property type="match status" value="1"/>
</dbReference>
<dbReference type="Gene3D" id="3.40.50.300">
    <property type="entry name" value="P-loop containing nucleotide triphosphate hydrolases"/>
    <property type="match status" value="1"/>
</dbReference>
<dbReference type="InterPro" id="IPR005225">
    <property type="entry name" value="Small_GTP-bd"/>
</dbReference>
<dbReference type="GO" id="GO:0042256">
    <property type="term" value="P:cytosolic ribosome assembly"/>
    <property type="evidence" value="ECO:0007669"/>
    <property type="project" value="TreeGrafter"/>
</dbReference>
<dbReference type="InterPro" id="IPR014721">
    <property type="entry name" value="Ribsml_uS5_D2-typ_fold_subgr"/>
</dbReference>
<dbReference type="SUPFAM" id="SSF54211">
    <property type="entry name" value="Ribosomal protein S5 domain 2-like"/>
    <property type="match status" value="1"/>
</dbReference>
<dbReference type="Pfam" id="PF00009">
    <property type="entry name" value="GTP_EFTU"/>
    <property type="match status" value="1"/>
</dbReference>
<dbReference type="GO" id="GO:0003924">
    <property type="term" value="F:GTPase activity"/>
    <property type="evidence" value="ECO:0007669"/>
    <property type="project" value="InterPro"/>
</dbReference>
<evidence type="ECO:0000259" key="1">
    <source>
        <dbReference type="PROSITE" id="PS51722"/>
    </source>
</evidence>
<dbReference type="InterPro" id="IPR000640">
    <property type="entry name" value="EFG_V-like"/>
</dbReference>
<evidence type="ECO:0000313" key="2">
    <source>
        <dbReference type="EMBL" id="VDN59974.1"/>
    </source>
</evidence>
<reference evidence="5" key="1">
    <citation type="submission" date="2017-02" db="UniProtKB">
        <authorList>
            <consortium name="WormBaseParasite"/>
        </authorList>
    </citation>
    <scope>IDENTIFICATION</scope>
</reference>
<keyword evidence="4" id="KW-1185">Reference proteome</keyword>
<dbReference type="InterPro" id="IPR000795">
    <property type="entry name" value="T_Tr_GTP-bd_dom"/>
</dbReference>
<dbReference type="GO" id="GO:0043022">
    <property type="term" value="F:ribosome binding"/>
    <property type="evidence" value="ECO:0007669"/>
    <property type="project" value="TreeGrafter"/>
</dbReference>
<dbReference type="InterPro" id="IPR020568">
    <property type="entry name" value="Ribosomal_Su5_D2-typ_SF"/>
</dbReference>
<dbReference type="WBParaSite" id="DME_0000731101-mRNA-1">
    <property type="protein sequence ID" value="DME_0000731101-mRNA-1"/>
    <property type="gene ID" value="DME_0000731101"/>
</dbReference>
<dbReference type="SMART" id="SM00838">
    <property type="entry name" value="EFG_C"/>
    <property type="match status" value="1"/>
</dbReference>
<dbReference type="NCBIfam" id="TIGR00231">
    <property type="entry name" value="small_GTP"/>
    <property type="match status" value="1"/>
</dbReference>
<feature type="domain" description="Tr-type G" evidence="1">
    <location>
        <begin position="20"/>
        <end position="237"/>
    </location>
</feature>
<dbReference type="Proteomes" id="UP000274756">
    <property type="component" value="Unassembled WGS sequence"/>
</dbReference>
<dbReference type="GO" id="GO:0005525">
    <property type="term" value="F:GTP binding"/>
    <property type="evidence" value="ECO:0007669"/>
    <property type="project" value="InterPro"/>
</dbReference>
<dbReference type="PRINTS" id="PR00315">
    <property type="entry name" value="ELONGATNFCT"/>
</dbReference>
<dbReference type="AlphaFoldDB" id="A0A0N4UI90"/>
<dbReference type="CDD" id="cd04096">
    <property type="entry name" value="eEF2_snRNP_like_C"/>
    <property type="match status" value="1"/>
</dbReference>